<dbReference type="Proteomes" id="UP000654401">
    <property type="component" value="Unassembled WGS sequence"/>
</dbReference>
<organism evidence="6 7">
    <name type="scientific">Candidatus Thiopontia autotrophica</name>
    <dbReference type="NCBI Taxonomy" id="2841688"/>
    <lineage>
        <taxon>Bacteria</taxon>
        <taxon>Pseudomonadati</taxon>
        <taxon>Pseudomonadota</taxon>
        <taxon>Gammaproteobacteria</taxon>
        <taxon>Candidatus Thiopontia</taxon>
    </lineage>
</organism>
<evidence type="ECO:0000256" key="3">
    <source>
        <dbReference type="ARBA" id="ARBA00031983"/>
    </source>
</evidence>
<dbReference type="AlphaFoldDB" id="A0A8J6P941"/>
<evidence type="ECO:0000259" key="4">
    <source>
        <dbReference type="Pfam" id="PF11892"/>
    </source>
</evidence>
<evidence type="ECO:0000259" key="5">
    <source>
        <dbReference type="Pfam" id="PF14793"/>
    </source>
</evidence>
<protein>
    <recommendedName>
        <fullName evidence="3">AMP nucleosidase</fullName>
        <ecNumber evidence="2">3.2.2.4</ecNumber>
    </recommendedName>
    <alternativeName>
        <fullName evidence="3">AMP nucleosidase</fullName>
    </alternativeName>
</protein>
<proteinExistence type="predicted"/>
<comment type="catalytic activity">
    <reaction evidence="1">
        <text>AMP + H2O = D-ribose 5-phosphate + adenine</text>
        <dbReference type="Rhea" id="RHEA:20129"/>
        <dbReference type="ChEBI" id="CHEBI:15377"/>
        <dbReference type="ChEBI" id="CHEBI:16708"/>
        <dbReference type="ChEBI" id="CHEBI:78346"/>
        <dbReference type="ChEBI" id="CHEBI:456215"/>
        <dbReference type="EC" id="3.2.2.4"/>
    </reaction>
</comment>
<sequence length="454" mass="51177">MNATISPDGTLGVLSQHEVQNILDSSMERGELHELFRRCALAVLNTGTDIDDSRRVLEQYHDFDIFPRKQDWGIQFELVNAPTRAFVDGGLINGIREHLFSVARDIYSANETRLSNYFDQSNNESSGISNAVFHILRRATVFNRLDLSGLAVCWGGHSINEEEYSYTKEVGYQMGLRDLNICTGCGGGAMKGPMKGATFGHAKQRNRDGRYIGLTEPGIIAAEPPNPIVSNLVVLPDIEKRLEAFVRIGHVFVLFPGGPGSAEELLYLLGILLHPDNKNIPFPLIMTGPASSHDYFERINNFIGKSLGYEAQQRFKIILNDPETVAREVHQEVNHVIAHRKESGDAYFFNWQLHIDPIFQKPFHPTHESMAELDLHKDQDPHLLAANLRRAFSGIVAGNVREQGIREVEEKGPYQLSGDPEIIDPLDLILKDFVEQFRMRLPNNSYTPCYEIIR</sequence>
<dbReference type="PANTHER" id="PTHR43393:SF1">
    <property type="entry name" value="PYRIMIDINE_PURINE NUCLEOTIDE 5'-MONOPHOSPHATE NUCLEOSIDASE"/>
    <property type="match status" value="1"/>
</dbReference>
<dbReference type="GO" id="GO:0008714">
    <property type="term" value="F:AMP nucleosidase activity"/>
    <property type="evidence" value="ECO:0007669"/>
    <property type="project" value="UniProtKB-EC"/>
</dbReference>
<evidence type="ECO:0000313" key="6">
    <source>
        <dbReference type="EMBL" id="MBC8520228.1"/>
    </source>
</evidence>
<dbReference type="GO" id="GO:0005829">
    <property type="term" value="C:cytosol"/>
    <property type="evidence" value="ECO:0007669"/>
    <property type="project" value="TreeGrafter"/>
</dbReference>
<dbReference type="PANTHER" id="PTHR43393">
    <property type="entry name" value="CYTOKININ RIBOSIDE 5'-MONOPHOSPHATE PHOSPHORIBOHYDROLASE"/>
    <property type="match status" value="1"/>
</dbReference>
<dbReference type="InterPro" id="IPR052341">
    <property type="entry name" value="LOG_family_nucleotidases"/>
</dbReference>
<dbReference type="Pfam" id="PF11892">
    <property type="entry name" value="PpnN_C"/>
    <property type="match status" value="1"/>
</dbReference>
<dbReference type="NCBIfam" id="NF038390">
    <property type="entry name" value="Nsidase_PpnN"/>
    <property type="match status" value="1"/>
</dbReference>
<dbReference type="Pfam" id="PF03641">
    <property type="entry name" value="Lysine_decarbox"/>
    <property type="match status" value="1"/>
</dbReference>
<dbReference type="EC" id="3.2.2.4" evidence="2"/>
<evidence type="ECO:0000256" key="2">
    <source>
        <dbReference type="ARBA" id="ARBA00011985"/>
    </source>
</evidence>
<evidence type="ECO:0000313" key="7">
    <source>
        <dbReference type="Proteomes" id="UP000654401"/>
    </source>
</evidence>
<dbReference type="InterPro" id="IPR027820">
    <property type="entry name" value="PpnN_N"/>
</dbReference>
<evidence type="ECO:0000256" key="1">
    <source>
        <dbReference type="ARBA" id="ARBA00000274"/>
    </source>
</evidence>
<dbReference type="Pfam" id="PF14793">
    <property type="entry name" value="DUF4478"/>
    <property type="match status" value="1"/>
</dbReference>
<dbReference type="InterPro" id="IPR037153">
    <property type="entry name" value="PpnN-like_sf"/>
</dbReference>
<name>A0A8J6P941_9GAMM</name>
<feature type="domain" description="Pyrimidine/purine nucleotide 5'-monophosphate nucleosidase C-terminal" evidence="4">
    <location>
        <begin position="334"/>
        <end position="453"/>
    </location>
</feature>
<feature type="domain" description="Pyrimidine/purine nucleotide 5'-monophosphate nucleosidase N-terminal" evidence="5">
    <location>
        <begin position="4"/>
        <end position="107"/>
    </location>
</feature>
<dbReference type="InterPro" id="IPR031100">
    <property type="entry name" value="LOG_fam"/>
</dbReference>
<dbReference type="InterPro" id="IPR021826">
    <property type="entry name" value="PpnN_C"/>
</dbReference>
<comment type="caution">
    <text evidence="6">The sequence shown here is derived from an EMBL/GenBank/DDBJ whole genome shotgun (WGS) entry which is preliminary data.</text>
</comment>
<dbReference type="SUPFAM" id="SSF102405">
    <property type="entry name" value="MCP/YpsA-like"/>
    <property type="match status" value="1"/>
</dbReference>
<dbReference type="Gene3D" id="3.30.1850.10">
    <property type="entry name" value="MoCo carrier protein-like"/>
    <property type="match status" value="1"/>
</dbReference>
<gene>
    <name evidence="6" type="ORF">H8D24_07470</name>
</gene>
<dbReference type="EMBL" id="JACNFK010000035">
    <property type="protein sequence ID" value="MBC8520228.1"/>
    <property type="molecule type" value="Genomic_DNA"/>
</dbReference>
<accession>A0A8J6P941</accession>
<dbReference type="Gene3D" id="3.40.50.450">
    <property type="match status" value="1"/>
</dbReference>
<dbReference type="InterPro" id="IPR049788">
    <property type="entry name" value="PpnN"/>
</dbReference>
<reference evidence="6 7" key="1">
    <citation type="submission" date="2020-08" db="EMBL/GenBank/DDBJ databases">
        <title>Bridging the membrane lipid divide: bacteria of the FCB group superphylum have the potential to synthesize archaeal ether lipids.</title>
        <authorList>
            <person name="Villanueva L."/>
            <person name="Von Meijenfeldt F.A.B."/>
            <person name="Westbye A.B."/>
            <person name="Yadav S."/>
            <person name="Hopmans E.C."/>
            <person name="Dutilh B.E."/>
            <person name="Sinninghe Damste J.S."/>
        </authorList>
    </citation>
    <scope>NUCLEOTIDE SEQUENCE [LARGE SCALE GENOMIC DNA]</scope>
    <source>
        <strain evidence="6">NIOZ-UU100</strain>
    </source>
</reference>